<reference evidence="4 5" key="1">
    <citation type="journal article" date="2018" name="Front. Microbiol.">
        <title>Prospects for Fungal Bioremediation of Acidic Radioactive Waste Sites: Characterization and Genome Sequence of Rhodotorula taiwanensis MD1149.</title>
        <authorList>
            <person name="Tkavc R."/>
            <person name="Matrosova V.Y."/>
            <person name="Grichenko O.E."/>
            <person name="Gostincar C."/>
            <person name="Volpe R.P."/>
            <person name="Klimenkova P."/>
            <person name="Gaidamakova E.K."/>
            <person name="Zhou C.E."/>
            <person name="Stewart B.J."/>
            <person name="Lyman M.G."/>
            <person name="Malfatti S.A."/>
            <person name="Rubinfeld B."/>
            <person name="Courtot M."/>
            <person name="Singh J."/>
            <person name="Dalgard C.L."/>
            <person name="Hamilton T."/>
            <person name="Frey K.G."/>
            <person name="Gunde-Cimerman N."/>
            <person name="Dugan L."/>
            <person name="Daly M.J."/>
        </authorList>
    </citation>
    <scope>NUCLEOTIDE SEQUENCE [LARGE SCALE GENOMIC DNA]</scope>
    <source>
        <strain evidence="4 5">MD1149</strain>
    </source>
</reference>
<feature type="domain" description="Pre-PUA" evidence="3">
    <location>
        <begin position="133"/>
        <end position="183"/>
    </location>
</feature>
<feature type="compositionally biased region" description="Low complexity" evidence="2">
    <location>
        <begin position="41"/>
        <end position="63"/>
    </location>
</feature>
<dbReference type="EMBL" id="PJQD01000058">
    <property type="protein sequence ID" value="POY72142.1"/>
    <property type="molecule type" value="Genomic_DNA"/>
</dbReference>
<dbReference type="CDD" id="cd21155">
    <property type="entry name" value="PUA_MCTS-1-like"/>
    <property type="match status" value="1"/>
</dbReference>
<name>A0A2S5B5T4_9BASI</name>
<dbReference type="PANTHER" id="PTHR22798:SF0">
    <property type="entry name" value="MALIGNANT T-CELL-AMPLIFIED SEQUENCE 1"/>
    <property type="match status" value="1"/>
</dbReference>
<keyword evidence="1" id="KW-0963">Cytoplasm</keyword>
<organism evidence="4 5">
    <name type="scientific">Rhodotorula taiwanensis</name>
    <dbReference type="NCBI Taxonomy" id="741276"/>
    <lineage>
        <taxon>Eukaryota</taxon>
        <taxon>Fungi</taxon>
        <taxon>Dikarya</taxon>
        <taxon>Basidiomycota</taxon>
        <taxon>Pucciniomycotina</taxon>
        <taxon>Microbotryomycetes</taxon>
        <taxon>Sporidiobolales</taxon>
        <taxon>Sporidiobolaceae</taxon>
        <taxon>Rhodotorula</taxon>
    </lineage>
</organism>
<dbReference type="Gene3D" id="3.10.400.20">
    <property type="match status" value="2"/>
</dbReference>
<accession>A0A2S5B5T4</accession>
<evidence type="ECO:0000259" key="3">
    <source>
        <dbReference type="Pfam" id="PF17832"/>
    </source>
</evidence>
<dbReference type="InterPro" id="IPR015947">
    <property type="entry name" value="PUA-like_sf"/>
</dbReference>
<dbReference type="Pfam" id="PF17832">
    <property type="entry name" value="Pre-PUA"/>
    <property type="match status" value="1"/>
</dbReference>
<dbReference type="AlphaFoldDB" id="A0A2S5B5T4"/>
<dbReference type="NCBIfam" id="TIGR00451">
    <property type="entry name" value="unchar_dom_2"/>
    <property type="match status" value="1"/>
</dbReference>
<dbReference type="GO" id="GO:0003723">
    <property type="term" value="F:RNA binding"/>
    <property type="evidence" value="ECO:0007669"/>
    <property type="project" value="InterPro"/>
</dbReference>
<dbReference type="STRING" id="741276.A0A2S5B5T4"/>
<dbReference type="GO" id="GO:0001731">
    <property type="term" value="P:formation of translation preinitiation complex"/>
    <property type="evidence" value="ECO:0007669"/>
    <property type="project" value="TreeGrafter"/>
</dbReference>
<dbReference type="InterPro" id="IPR041366">
    <property type="entry name" value="Pre-PUA"/>
</dbReference>
<dbReference type="InterPro" id="IPR004521">
    <property type="entry name" value="Uncharacterised_CHP00451"/>
</dbReference>
<dbReference type="CDD" id="cd11609">
    <property type="entry name" value="MCT1_N"/>
    <property type="match status" value="1"/>
</dbReference>
<protein>
    <recommendedName>
        <fullName evidence="3">Pre-PUA domain-containing protein</fullName>
    </recommendedName>
</protein>
<dbReference type="SUPFAM" id="SSF88697">
    <property type="entry name" value="PUA domain-like"/>
    <property type="match status" value="1"/>
</dbReference>
<dbReference type="PROSITE" id="PS50890">
    <property type="entry name" value="PUA"/>
    <property type="match status" value="1"/>
</dbReference>
<evidence type="ECO:0000313" key="4">
    <source>
        <dbReference type="EMBL" id="POY72142.1"/>
    </source>
</evidence>
<feature type="compositionally biased region" description="Basic and acidic residues" evidence="2">
    <location>
        <begin position="1"/>
        <end position="11"/>
    </location>
</feature>
<gene>
    <name evidence="4" type="ORF">BMF94_4875</name>
</gene>
<evidence type="ECO:0000313" key="5">
    <source>
        <dbReference type="Proteomes" id="UP000237144"/>
    </source>
</evidence>
<comment type="caution">
    <text evidence="4">The sequence shown here is derived from an EMBL/GenBank/DDBJ whole genome shotgun (WGS) entry which is preliminary data.</text>
</comment>
<feature type="region of interest" description="Disordered" evidence="2">
    <location>
        <begin position="1"/>
        <end position="23"/>
    </location>
</feature>
<evidence type="ECO:0000256" key="1">
    <source>
        <dbReference type="ARBA" id="ARBA00022490"/>
    </source>
</evidence>
<dbReference type="Proteomes" id="UP000237144">
    <property type="component" value="Unassembled WGS sequence"/>
</dbReference>
<keyword evidence="5" id="KW-1185">Reference proteome</keyword>
<feature type="region of interest" description="Disordered" evidence="2">
    <location>
        <begin position="41"/>
        <end position="125"/>
    </location>
</feature>
<dbReference type="OrthoDB" id="10249667at2759"/>
<proteinExistence type="predicted"/>
<evidence type="ECO:0000256" key="2">
    <source>
        <dbReference type="SAM" id="MobiDB-lite"/>
    </source>
</evidence>
<sequence length="297" mass="31060">MFKNFTPKEHIAGNAPMKSSAQRQIRAKVLEQIPFLAHPAVAPAPSAPVEPSTAAAAAAAAEASDSEDDGAGKRKKGAGKDKRGGGGGKKGGNKKGGKRDDHAAAAAAPVDVAPQAQPAGAADSTAEDEALTVLDLIWPKKETLSLVKCRDHISIYAVHGEPLFFQHFDGPFYPTLKILHRFPDMLPRVGVDRGAIKFVLAGANIMWSVSEVAVAVVLAASIPEESPGMTSPTGYLPPSSANIPSGSPVAVHAYGKEHALAIGLLAMSTDEIRSVNKNIGVENVTFLGDDLWKVERL</sequence>
<dbReference type="PANTHER" id="PTHR22798">
    <property type="entry name" value="MCT-1 PROTEIN"/>
    <property type="match status" value="1"/>
</dbReference>
<feature type="compositionally biased region" description="Low complexity" evidence="2">
    <location>
        <begin position="104"/>
        <end position="123"/>
    </location>
</feature>
<dbReference type="InterPro" id="IPR016437">
    <property type="entry name" value="MCT-1/Tma20"/>
</dbReference>